<feature type="domain" description="Disease resistance N-terminal" evidence="7">
    <location>
        <begin position="8"/>
        <end position="97"/>
    </location>
</feature>
<evidence type="ECO:0000256" key="5">
    <source>
        <dbReference type="ARBA" id="ARBA00023295"/>
    </source>
</evidence>
<proteinExistence type="predicted"/>
<feature type="domain" description="NB-ARC" evidence="6">
    <location>
        <begin position="180"/>
        <end position="353"/>
    </location>
</feature>
<dbReference type="InterPro" id="IPR002182">
    <property type="entry name" value="NB-ARC"/>
</dbReference>
<dbReference type="Gene3D" id="3.40.50.300">
    <property type="entry name" value="P-loop containing nucleotide triphosphate hydrolases"/>
    <property type="match status" value="1"/>
</dbReference>
<dbReference type="PRINTS" id="PR00364">
    <property type="entry name" value="DISEASERSIST"/>
</dbReference>
<name>A0A2Z6MAB4_TRISU</name>
<dbReference type="InterPro" id="IPR018087">
    <property type="entry name" value="Glyco_hydro_5_CS"/>
</dbReference>
<organism evidence="9 10">
    <name type="scientific">Trifolium subterraneum</name>
    <name type="common">Subterranean clover</name>
    <dbReference type="NCBI Taxonomy" id="3900"/>
    <lineage>
        <taxon>Eukaryota</taxon>
        <taxon>Viridiplantae</taxon>
        <taxon>Streptophyta</taxon>
        <taxon>Embryophyta</taxon>
        <taxon>Tracheophyta</taxon>
        <taxon>Spermatophyta</taxon>
        <taxon>Magnoliopsida</taxon>
        <taxon>eudicotyledons</taxon>
        <taxon>Gunneridae</taxon>
        <taxon>Pentapetalae</taxon>
        <taxon>rosids</taxon>
        <taxon>fabids</taxon>
        <taxon>Fabales</taxon>
        <taxon>Fabaceae</taxon>
        <taxon>Papilionoideae</taxon>
        <taxon>50 kb inversion clade</taxon>
        <taxon>NPAAA clade</taxon>
        <taxon>Hologalegina</taxon>
        <taxon>IRL clade</taxon>
        <taxon>Trifolieae</taxon>
        <taxon>Trifolium</taxon>
    </lineage>
</organism>
<dbReference type="Pfam" id="PF00931">
    <property type="entry name" value="NB-ARC"/>
    <property type="match status" value="1"/>
</dbReference>
<evidence type="ECO:0000259" key="6">
    <source>
        <dbReference type="Pfam" id="PF00931"/>
    </source>
</evidence>
<dbReference type="InterPro" id="IPR041118">
    <property type="entry name" value="Rx_N"/>
</dbReference>
<evidence type="ECO:0000256" key="4">
    <source>
        <dbReference type="ARBA" id="ARBA00022821"/>
    </source>
</evidence>
<dbReference type="PANTHER" id="PTHR23155:SF1052">
    <property type="entry name" value="DISEASE RESISTANCE PROTEIN RPM1"/>
    <property type="match status" value="1"/>
</dbReference>
<dbReference type="InterPro" id="IPR042197">
    <property type="entry name" value="Apaf_helical"/>
</dbReference>
<dbReference type="InterPro" id="IPR058922">
    <property type="entry name" value="WHD_DRP"/>
</dbReference>
<dbReference type="Gene3D" id="3.80.10.10">
    <property type="entry name" value="Ribonuclease Inhibitor"/>
    <property type="match status" value="1"/>
</dbReference>
<dbReference type="GO" id="GO:0098542">
    <property type="term" value="P:defense response to other organism"/>
    <property type="evidence" value="ECO:0007669"/>
    <property type="project" value="TreeGrafter"/>
</dbReference>
<dbReference type="EMBL" id="DF973400">
    <property type="protein sequence ID" value="GAU29574.1"/>
    <property type="molecule type" value="Genomic_DNA"/>
</dbReference>
<dbReference type="Gene3D" id="1.10.8.430">
    <property type="entry name" value="Helical domain of apoptotic protease-activating factors"/>
    <property type="match status" value="1"/>
</dbReference>
<keyword evidence="5" id="KW-0326">Glycosidase</keyword>
<sequence length="579" mass="65181">MFDPCATVLSCARETLLPILNEAVNMIRGVPNDKVAEMKNELQTIQEFIHQADKIADADEANSSDDGTREKIKQLIEASFHIQDIIDDYIIHEEQRLPDPGCVAGNNFVKTKFLRLQIAHNIHSINSRVNEMKDASFKKDNEGSSSSAIDPNDILLQNLRKAPFKMSEADVVGFEEPRQILIDWLLNGRDELTVVSVVATGGHGKTTLTKKVFDNIKGHFDYHVWITVSESYNIEELLRGLVKEICLQQSGNPPHIIYEMTNEPLAVIVDALRNYLQKKRYVLVFDDVCNSSFWDDIKSAMIDNQKGSRILITTRIMDVATSCSESAFVKIHELKGLDDEQSLKLFNKKAFHDLEEVCPENLIDISSKIVKKCGGVPLAIVVTGVEGFVKEEEGMTLEEVAEGYLTELIHRSLVQVVSINIEGRAKTCCVHDLVHDMILKKFEDLSFCKNIREDGQSALNGIVRRLSITTNSDNLMESIESSQVRLLLVPKPYTLHESIKKITTKYRLLKVFDAEFAEKFEVPKNLGSLNHLKYFSIGIMKGVLAGLTVLPKSIGMLENLETLDLTGSYWRNDIPTNSR</sequence>
<keyword evidence="3" id="KW-0378">Hydrolase</keyword>
<dbReference type="PROSITE" id="PS00659">
    <property type="entry name" value="GLYCOSYL_HYDROL_F5"/>
    <property type="match status" value="1"/>
</dbReference>
<evidence type="ECO:0000259" key="8">
    <source>
        <dbReference type="Pfam" id="PF23559"/>
    </source>
</evidence>
<gene>
    <name evidence="9" type="ORF">TSUD_153240</name>
</gene>
<dbReference type="OrthoDB" id="1432711at2759"/>
<dbReference type="PANTHER" id="PTHR23155">
    <property type="entry name" value="DISEASE RESISTANCE PROTEIN RP"/>
    <property type="match status" value="1"/>
</dbReference>
<evidence type="ECO:0000313" key="10">
    <source>
        <dbReference type="Proteomes" id="UP000242715"/>
    </source>
</evidence>
<dbReference type="Gene3D" id="1.20.5.4130">
    <property type="match status" value="1"/>
</dbReference>
<keyword evidence="4" id="KW-0611">Plant defense</keyword>
<dbReference type="AlphaFoldDB" id="A0A2Z6MAB4"/>
<evidence type="ECO:0000256" key="1">
    <source>
        <dbReference type="ARBA" id="ARBA00022737"/>
    </source>
</evidence>
<dbReference type="SUPFAM" id="SSF52540">
    <property type="entry name" value="P-loop containing nucleoside triphosphate hydrolases"/>
    <property type="match status" value="1"/>
</dbReference>
<evidence type="ECO:0000256" key="3">
    <source>
        <dbReference type="ARBA" id="ARBA00022801"/>
    </source>
</evidence>
<keyword evidence="1" id="KW-0677">Repeat</keyword>
<dbReference type="Proteomes" id="UP000242715">
    <property type="component" value="Unassembled WGS sequence"/>
</dbReference>
<dbReference type="GO" id="GO:0004553">
    <property type="term" value="F:hydrolase activity, hydrolyzing O-glycosyl compounds"/>
    <property type="evidence" value="ECO:0007669"/>
    <property type="project" value="InterPro"/>
</dbReference>
<evidence type="ECO:0008006" key="11">
    <source>
        <dbReference type="Google" id="ProtNLM"/>
    </source>
</evidence>
<dbReference type="GO" id="GO:0005975">
    <property type="term" value="P:carbohydrate metabolic process"/>
    <property type="evidence" value="ECO:0007669"/>
    <property type="project" value="InterPro"/>
</dbReference>
<keyword evidence="10" id="KW-1185">Reference proteome</keyword>
<evidence type="ECO:0000313" key="9">
    <source>
        <dbReference type="EMBL" id="GAU29574.1"/>
    </source>
</evidence>
<dbReference type="InterPro" id="IPR027417">
    <property type="entry name" value="P-loop_NTPase"/>
</dbReference>
<dbReference type="InterPro" id="IPR044974">
    <property type="entry name" value="Disease_R_plants"/>
</dbReference>
<reference evidence="10" key="1">
    <citation type="journal article" date="2017" name="Front. Plant Sci.">
        <title>Climate Clever Clovers: New Paradigm to Reduce the Environmental Footprint of Ruminants by Breeding Low Methanogenic Forages Utilizing Haplotype Variation.</title>
        <authorList>
            <person name="Kaur P."/>
            <person name="Appels R."/>
            <person name="Bayer P.E."/>
            <person name="Keeble-Gagnere G."/>
            <person name="Wang J."/>
            <person name="Hirakawa H."/>
            <person name="Shirasawa K."/>
            <person name="Vercoe P."/>
            <person name="Stefanova K."/>
            <person name="Durmic Z."/>
            <person name="Nichols P."/>
            <person name="Revell C."/>
            <person name="Isobe S.N."/>
            <person name="Edwards D."/>
            <person name="Erskine W."/>
        </authorList>
    </citation>
    <scope>NUCLEOTIDE SEQUENCE [LARGE SCALE GENOMIC DNA]</scope>
    <source>
        <strain evidence="10">cv. Daliak</strain>
    </source>
</reference>
<accession>A0A2Z6MAB4</accession>
<evidence type="ECO:0000256" key="2">
    <source>
        <dbReference type="ARBA" id="ARBA00022741"/>
    </source>
</evidence>
<dbReference type="InterPro" id="IPR032675">
    <property type="entry name" value="LRR_dom_sf"/>
</dbReference>
<keyword evidence="2" id="KW-0547">Nucleotide-binding</keyword>
<dbReference type="Pfam" id="PF23559">
    <property type="entry name" value="WHD_DRP"/>
    <property type="match status" value="1"/>
</dbReference>
<protein>
    <recommendedName>
        <fullName evidence="11">NB-ARC domain-containing protein</fullName>
    </recommendedName>
</protein>
<evidence type="ECO:0000259" key="7">
    <source>
        <dbReference type="Pfam" id="PF18052"/>
    </source>
</evidence>
<feature type="domain" description="Disease resistance protein winged helix" evidence="8">
    <location>
        <begin position="386"/>
        <end position="438"/>
    </location>
</feature>
<dbReference type="GO" id="GO:0043531">
    <property type="term" value="F:ADP binding"/>
    <property type="evidence" value="ECO:0007669"/>
    <property type="project" value="InterPro"/>
</dbReference>
<dbReference type="Pfam" id="PF18052">
    <property type="entry name" value="Rx_N"/>
    <property type="match status" value="1"/>
</dbReference>
<dbReference type="FunFam" id="3.40.50.300:FF:001091">
    <property type="entry name" value="Probable disease resistance protein At1g61300"/>
    <property type="match status" value="1"/>
</dbReference>